<evidence type="ECO:0000256" key="14">
    <source>
        <dbReference type="ARBA" id="ARBA00025228"/>
    </source>
</evidence>
<sequence>MRSFWAALSFLTRIPVPIRPTGGDWIRGTLFYPVVGLIIGLILSLFDWGIARHFPSLVRSVLDLSLWVFLTGGLHLDGLMDTADGFGAHRNRSQTLAVMKDSRVGAMGALAAILLLMLKGSALASFQKEMWIPLIVAPVAGRMAVLLGIFSFPYAREQGIGTGLQRALTPLRFIVSFFIGSGIILYITGWKGLLLLAGAGVITGWLAVVAMKRLGGLTGDLYGASVELTEAGVLLLWLWTGSH</sequence>
<dbReference type="InterPro" id="IPR003805">
    <property type="entry name" value="CobS"/>
</dbReference>
<keyword evidence="12 19" id="KW-1133">Transmembrane helix</keyword>
<comment type="catalytic activity">
    <reaction evidence="18 19">
        <text>alpha-ribazole 5'-phosphate + adenosylcob(III)inamide-GDP = adenosylcob(III)alamin 5'-phosphate + GMP + H(+)</text>
        <dbReference type="Rhea" id="RHEA:23560"/>
        <dbReference type="ChEBI" id="CHEBI:15378"/>
        <dbReference type="ChEBI" id="CHEBI:57918"/>
        <dbReference type="ChEBI" id="CHEBI:58115"/>
        <dbReference type="ChEBI" id="CHEBI:60487"/>
        <dbReference type="ChEBI" id="CHEBI:60493"/>
        <dbReference type="EC" id="2.7.8.26"/>
    </reaction>
</comment>
<evidence type="ECO:0000256" key="15">
    <source>
        <dbReference type="ARBA" id="ARBA00032605"/>
    </source>
</evidence>
<dbReference type="EMBL" id="CP048104">
    <property type="protein sequence ID" value="QKG83656.1"/>
    <property type="molecule type" value="Genomic_DNA"/>
</dbReference>
<comment type="cofactor">
    <cofactor evidence="1 19">
        <name>Mg(2+)</name>
        <dbReference type="ChEBI" id="CHEBI:18420"/>
    </cofactor>
</comment>
<evidence type="ECO:0000256" key="17">
    <source>
        <dbReference type="ARBA" id="ARBA00048623"/>
    </source>
</evidence>
<evidence type="ECO:0000256" key="18">
    <source>
        <dbReference type="ARBA" id="ARBA00049504"/>
    </source>
</evidence>
<dbReference type="AlphaFoldDB" id="A0A7D4C5A9"/>
<dbReference type="PANTHER" id="PTHR34148:SF1">
    <property type="entry name" value="ADENOSYLCOBINAMIDE-GDP RIBAZOLETRANSFERASE"/>
    <property type="match status" value="1"/>
</dbReference>
<evidence type="ECO:0000256" key="12">
    <source>
        <dbReference type="ARBA" id="ARBA00022989"/>
    </source>
</evidence>
<dbReference type="GO" id="GO:0005886">
    <property type="term" value="C:plasma membrane"/>
    <property type="evidence" value="ECO:0007669"/>
    <property type="project" value="UniProtKB-SubCell"/>
</dbReference>
<comment type="subcellular location">
    <subcellularLocation>
        <location evidence="2 19">Cell membrane</location>
        <topology evidence="2 19">Multi-pass membrane protein</topology>
    </subcellularLocation>
</comment>
<dbReference type="Pfam" id="PF02654">
    <property type="entry name" value="CobS"/>
    <property type="match status" value="1"/>
</dbReference>
<evidence type="ECO:0000256" key="11">
    <source>
        <dbReference type="ARBA" id="ARBA00022842"/>
    </source>
</evidence>
<comment type="catalytic activity">
    <reaction evidence="17 19">
        <text>alpha-ribazole + adenosylcob(III)inamide-GDP = adenosylcob(III)alamin + GMP + H(+)</text>
        <dbReference type="Rhea" id="RHEA:16049"/>
        <dbReference type="ChEBI" id="CHEBI:10329"/>
        <dbReference type="ChEBI" id="CHEBI:15378"/>
        <dbReference type="ChEBI" id="CHEBI:18408"/>
        <dbReference type="ChEBI" id="CHEBI:58115"/>
        <dbReference type="ChEBI" id="CHEBI:60487"/>
        <dbReference type="EC" id="2.7.8.26"/>
    </reaction>
</comment>
<evidence type="ECO:0000313" key="20">
    <source>
        <dbReference type="EMBL" id="QKG83656.1"/>
    </source>
</evidence>
<dbReference type="PANTHER" id="PTHR34148">
    <property type="entry name" value="ADENOSYLCOBINAMIDE-GDP RIBAZOLETRANSFERASE"/>
    <property type="match status" value="1"/>
</dbReference>
<dbReference type="EC" id="2.7.8.26" evidence="5 19"/>
<evidence type="ECO:0000256" key="1">
    <source>
        <dbReference type="ARBA" id="ARBA00001946"/>
    </source>
</evidence>
<comment type="function">
    <text evidence="14 19">Joins adenosylcobinamide-GDP and alpha-ribazole to generate adenosylcobalamin (Ado-cobalamin). Also synthesizes adenosylcobalamin 5'-phosphate from adenosylcobinamide-GDP and alpha-ribazole 5'-phosphate.</text>
</comment>
<evidence type="ECO:0000256" key="7">
    <source>
        <dbReference type="ARBA" id="ARBA00022475"/>
    </source>
</evidence>
<evidence type="ECO:0000256" key="2">
    <source>
        <dbReference type="ARBA" id="ARBA00004651"/>
    </source>
</evidence>
<keyword evidence="9 19" id="KW-0808">Transferase</keyword>
<comment type="similarity">
    <text evidence="4 19">Belongs to the CobS family.</text>
</comment>
<keyword evidence="11 19" id="KW-0460">Magnesium</keyword>
<reference evidence="20 21" key="1">
    <citation type="submission" date="2020-01" db="EMBL/GenBank/DDBJ databases">
        <authorList>
            <person name="Gulvik C.A."/>
            <person name="Batra D.G."/>
        </authorList>
    </citation>
    <scope>NUCLEOTIDE SEQUENCE [LARGE SCALE GENOMIC DNA]</scope>
    <source>
        <strain evidence="20 21">W9323</strain>
    </source>
</reference>
<keyword evidence="7 19" id="KW-1003">Cell membrane</keyword>
<comment type="pathway">
    <text evidence="3 19">Cofactor biosynthesis; adenosylcobalamin biosynthesis; adenosylcobalamin from cob(II)yrinate a,c-diamide: step 7/7.</text>
</comment>
<evidence type="ECO:0000256" key="10">
    <source>
        <dbReference type="ARBA" id="ARBA00022692"/>
    </source>
</evidence>
<evidence type="ECO:0000313" key="21">
    <source>
        <dbReference type="Proteomes" id="UP000503088"/>
    </source>
</evidence>
<dbReference type="KEGG" id="kpul:GXN76_03650"/>
<dbReference type="UniPathway" id="UPA00148">
    <property type="reaction ID" value="UER00238"/>
</dbReference>
<feature type="transmembrane region" description="Helical" evidence="19">
    <location>
        <begin position="30"/>
        <end position="50"/>
    </location>
</feature>
<keyword evidence="10 19" id="KW-0812">Transmembrane</keyword>
<evidence type="ECO:0000256" key="13">
    <source>
        <dbReference type="ARBA" id="ARBA00023136"/>
    </source>
</evidence>
<protein>
    <recommendedName>
        <fullName evidence="6 19">Adenosylcobinamide-GDP ribazoletransferase</fullName>
        <ecNumber evidence="5 19">2.7.8.26</ecNumber>
    </recommendedName>
    <alternativeName>
        <fullName evidence="16 19">Cobalamin synthase</fullName>
    </alternativeName>
    <alternativeName>
        <fullName evidence="15 19">Cobalamin-5'-phosphate synthase</fullName>
    </alternativeName>
</protein>
<keyword evidence="21" id="KW-1185">Reference proteome</keyword>
<evidence type="ECO:0000256" key="6">
    <source>
        <dbReference type="ARBA" id="ARBA00015850"/>
    </source>
</evidence>
<feature type="transmembrane region" description="Helical" evidence="19">
    <location>
        <begin position="167"/>
        <end position="187"/>
    </location>
</feature>
<dbReference type="NCBIfam" id="TIGR00317">
    <property type="entry name" value="cobS"/>
    <property type="match status" value="1"/>
</dbReference>
<feature type="transmembrane region" description="Helical" evidence="19">
    <location>
        <begin position="130"/>
        <end position="155"/>
    </location>
</feature>
<evidence type="ECO:0000256" key="3">
    <source>
        <dbReference type="ARBA" id="ARBA00004663"/>
    </source>
</evidence>
<evidence type="ECO:0000256" key="4">
    <source>
        <dbReference type="ARBA" id="ARBA00010561"/>
    </source>
</evidence>
<dbReference type="Proteomes" id="UP000503088">
    <property type="component" value="Chromosome"/>
</dbReference>
<dbReference type="HAMAP" id="MF_00719">
    <property type="entry name" value="CobS"/>
    <property type="match status" value="1"/>
</dbReference>
<feature type="transmembrane region" description="Helical" evidence="19">
    <location>
        <begin position="193"/>
        <end position="209"/>
    </location>
</feature>
<evidence type="ECO:0000256" key="16">
    <source>
        <dbReference type="ARBA" id="ARBA00032853"/>
    </source>
</evidence>
<keyword evidence="8 19" id="KW-0169">Cobalamin biosynthesis</keyword>
<gene>
    <name evidence="19 20" type="primary">cobS</name>
    <name evidence="20" type="ORF">GXN76_03650</name>
</gene>
<dbReference type="GO" id="GO:0051073">
    <property type="term" value="F:adenosylcobinamide-GDP ribazoletransferase activity"/>
    <property type="evidence" value="ECO:0007669"/>
    <property type="project" value="UniProtKB-UniRule"/>
</dbReference>
<dbReference type="RefSeq" id="WP_173220601.1">
    <property type="nucleotide sequence ID" value="NZ_CP048104.1"/>
</dbReference>
<evidence type="ECO:0000256" key="5">
    <source>
        <dbReference type="ARBA" id="ARBA00013200"/>
    </source>
</evidence>
<proteinExistence type="inferred from homology"/>
<name>A0A7D4C5A9_9BACL</name>
<evidence type="ECO:0000256" key="8">
    <source>
        <dbReference type="ARBA" id="ARBA00022573"/>
    </source>
</evidence>
<feature type="transmembrane region" description="Helical" evidence="19">
    <location>
        <begin position="104"/>
        <end position="124"/>
    </location>
</feature>
<dbReference type="GO" id="GO:0009236">
    <property type="term" value="P:cobalamin biosynthetic process"/>
    <property type="evidence" value="ECO:0007669"/>
    <property type="project" value="UniProtKB-UniRule"/>
</dbReference>
<keyword evidence="13 19" id="KW-0472">Membrane</keyword>
<evidence type="ECO:0000256" key="9">
    <source>
        <dbReference type="ARBA" id="ARBA00022679"/>
    </source>
</evidence>
<organism evidence="20 21">
    <name type="scientific">Kroppenstedtia pulmonis</name>
    <dbReference type="NCBI Taxonomy" id="1380685"/>
    <lineage>
        <taxon>Bacteria</taxon>
        <taxon>Bacillati</taxon>
        <taxon>Bacillota</taxon>
        <taxon>Bacilli</taxon>
        <taxon>Bacillales</taxon>
        <taxon>Thermoactinomycetaceae</taxon>
        <taxon>Kroppenstedtia</taxon>
    </lineage>
</organism>
<accession>A0A7D4C5A9</accession>
<evidence type="ECO:0000256" key="19">
    <source>
        <dbReference type="HAMAP-Rule" id="MF_00719"/>
    </source>
</evidence>
<dbReference type="GO" id="GO:0008818">
    <property type="term" value="F:cobalamin 5'-phosphate synthase activity"/>
    <property type="evidence" value="ECO:0007669"/>
    <property type="project" value="UniProtKB-UniRule"/>
</dbReference>